<protein>
    <submittedName>
        <fullName evidence="5">Tartrate-resistant acid phosphatase type 5</fullName>
    </submittedName>
</protein>
<evidence type="ECO:0000313" key="6">
    <source>
        <dbReference type="Proteomes" id="UP000807342"/>
    </source>
</evidence>
<sequence length="385" mass="42732">MSSAVRTALALVAAAGAVSAQTQANKLPEKMTFGIIGDYGWTGWQPAPLHFCNNVMPKLQAAGITIPRELQNDCDAGDRTFVNNATALQEDTAGYIAQVCERKGCDAFLSVGDNFYDSGIDFTTTGVLRFEEAWVNMYKQGVFANARWYQCLGNHDIVLGQSGVDFETKIAPLYDDRWFFGTEQLPYYTYDLKGQDWTATFVVLDSDCFVDEYQALDSVYQNPYTTACHENQQVQIDFLEKSFAASTADWKFIQLHHPYRSVSSNQTELEPLIDIVVKHKGVVLNGHDHCLAHYFSNNTNFVLSGGAGYPQAGDCNFGVAPGPFAKFLGANSQSAANGFVTLDITKEELLFEYYARDMKFEGGDLFPVKHDLSPIYSFTVKDHAV</sequence>
<organism evidence="5 6">
    <name type="scientific">Macrolepiota fuliginosa MF-IS2</name>
    <dbReference type="NCBI Taxonomy" id="1400762"/>
    <lineage>
        <taxon>Eukaryota</taxon>
        <taxon>Fungi</taxon>
        <taxon>Dikarya</taxon>
        <taxon>Basidiomycota</taxon>
        <taxon>Agaricomycotina</taxon>
        <taxon>Agaricomycetes</taxon>
        <taxon>Agaricomycetidae</taxon>
        <taxon>Agaricales</taxon>
        <taxon>Agaricineae</taxon>
        <taxon>Agaricaceae</taxon>
        <taxon>Macrolepiota</taxon>
    </lineage>
</organism>
<dbReference type="GO" id="GO:0016787">
    <property type="term" value="F:hydrolase activity"/>
    <property type="evidence" value="ECO:0007669"/>
    <property type="project" value="UniProtKB-KW"/>
</dbReference>
<comment type="caution">
    <text evidence="5">The sequence shown here is derived from an EMBL/GenBank/DDBJ whole genome shotgun (WGS) entry which is preliminary data.</text>
</comment>
<dbReference type="PANTHER" id="PTHR10161:SF14">
    <property type="entry name" value="TARTRATE-RESISTANT ACID PHOSPHATASE TYPE 5"/>
    <property type="match status" value="1"/>
</dbReference>
<keyword evidence="2" id="KW-0378">Hydrolase</keyword>
<evidence type="ECO:0000256" key="3">
    <source>
        <dbReference type="SAM" id="SignalP"/>
    </source>
</evidence>
<dbReference type="InterPro" id="IPR004843">
    <property type="entry name" value="Calcineurin-like_PHP"/>
</dbReference>
<evidence type="ECO:0000256" key="2">
    <source>
        <dbReference type="ARBA" id="ARBA00022801"/>
    </source>
</evidence>
<dbReference type="Pfam" id="PF00149">
    <property type="entry name" value="Metallophos"/>
    <property type="match status" value="1"/>
</dbReference>
<feature type="chain" id="PRO_5040193580" evidence="3">
    <location>
        <begin position="21"/>
        <end position="385"/>
    </location>
</feature>
<keyword evidence="1 3" id="KW-0732">Signal</keyword>
<dbReference type="Proteomes" id="UP000807342">
    <property type="component" value="Unassembled WGS sequence"/>
</dbReference>
<evidence type="ECO:0000313" key="5">
    <source>
        <dbReference type="EMBL" id="KAF9442980.1"/>
    </source>
</evidence>
<dbReference type="InterPro" id="IPR051558">
    <property type="entry name" value="Metallophosphoesterase_PAP"/>
</dbReference>
<dbReference type="EMBL" id="MU151536">
    <property type="protein sequence ID" value="KAF9442980.1"/>
    <property type="molecule type" value="Genomic_DNA"/>
</dbReference>
<dbReference type="AlphaFoldDB" id="A0A9P5X2S7"/>
<feature type="signal peptide" evidence="3">
    <location>
        <begin position="1"/>
        <end position="20"/>
    </location>
</feature>
<evidence type="ECO:0000259" key="4">
    <source>
        <dbReference type="Pfam" id="PF00149"/>
    </source>
</evidence>
<keyword evidence="6" id="KW-1185">Reference proteome</keyword>
<proteinExistence type="predicted"/>
<evidence type="ECO:0000256" key="1">
    <source>
        <dbReference type="ARBA" id="ARBA00022729"/>
    </source>
</evidence>
<dbReference type="SUPFAM" id="SSF56300">
    <property type="entry name" value="Metallo-dependent phosphatases"/>
    <property type="match status" value="1"/>
</dbReference>
<dbReference type="InterPro" id="IPR029052">
    <property type="entry name" value="Metallo-depent_PP-like"/>
</dbReference>
<dbReference type="PANTHER" id="PTHR10161">
    <property type="entry name" value="TARTRATE-RESISTANT ACID PHOSPHATASE TYPE 5"/>
    <property type="match status" value="1"/>
</dbReference>
<dbReference type="Gene3D" id="3.60.21.10">
    <property type="match status" value="1"/>
</dbReference>
<accession>A0A9P5X2S7</accession>
<reference evidence="5" key="1">
    <citation type="submission" date="2020-11" db="EMBL/GenBank/DDBJ databases">
        <authorList>
            <consortium name="DOE Joint Genome Institute"/>
            <person name="Ahrendt S."/>
            <person name="Riley R."/>
            <person name="Andreopoulos W."/>
            <person name="Labutti K."/>
            <person name="Pangilinan J."/>
            <person name="Ruiz-Duenas F.J."/>
            <person name="Barrasa J.M."/>
            <person name="Sanchez-Garcia M."/>
            <person name="Camarero S."/>
            <person name="Miyauchi S."/>
            <person name="Serrano A."/>
            <person name="Linde D."/>
            <person name="Babiker R."/>
            <person name="Drula E."/>
            <person name="Ayuso-Fernandez I."/>
            <person name="Pacheco R."/>
            <person name="Padilla G."/>
            <person name="Ferreira P."/>
            <person name="Barriuso J."/>
            <person name="Kellner H."/>
            <person name="Castanera R."/>
            <person name="Alfaro M."/>
            <person name="Ramirez L."/>
            <person name="Pisabarro A.G."/>
            <person name="Kuo A."/>
            <person name="Tritt A."/>
            <person name="Lipzen A."/>
            <person name="He G."/>
            <person name="Yan M."/>
            <person name="Ng V."/>
            <person name="Cullen D."/>
            <person name="Martin F."/>
            <person name="Rosso M.-N."/>
            <person name="Henrissat B."/>
            <person name="Hibbett D."/>
            <person name="Martinez A.T."/>
            <person name="Grigoriev I.V."/>
        </authorList>
    </citation>
    <scope>NUCLEOTIDE SEQUENCE</scope>
    <source>
        <strain evidence="5">MF-IS2</strain>
    </source>
</reference>
<feature type="domain" description="Calcineurin-like phosphoesterase" evidence="4">
    <location>
        <begin position="95"/>
        <end position="290"/>
    </location>
</feature>
<name>A0A9P5X2S7_9AGAR</name>
<dbReference type="OrthoDB" id="411211at2759"/>
<gene>
    <name evidence="5" type="ORF">P691DRAFT_809676</name>
</gene>